<dbReference type="PROSITE" id="PS01068">
    <property type="entry name" value="OMPA_1"/>
    <property type="match status" value="1"/>
</dbReference>
<dbReference type="Pfam" id="PF00691">
    <property type="entry name" value="OmpA"/>
    <property type="match status" value="1"/>
</dbReference>
<dbReference type="InterPro" id="IPR008969">
    <property type="entry name" value="CarboxyPept-like_regulatory"/>
</dbReference>
<gene>
    <name evidence="6" type="ORF">ENV38_05090</name>
</gene>
<dbReference type="InterPro" id="IPR006664">
    <property type="entry name" value="OMP_bac"/>
</dbReference>
<dbReference type="AlphaFoldDB" id="A0A7V3KP13"/>
<evidence type="ECO:0000256" key="3">
    <source>
        <dbReference type="ARBA" id="ARBA00023237"/>
    </source>
</evidence>
<dbReference type="SUPFAM" id="SSF103088">
    <property type="entry name" value="OmpA-like"/>
    <property type="match status" value="1"/>
</dbReference>
<dbReference type="Gene3D" id="3.30.1330.60">
    <property type="entry name" value="OmpA-like domain"/>
    <property type="match status" value="1"/>
</dbReference>
<dbReference type="CDD" id="cd07185">
    <property type="entry name" value="OmpA_C-like"/>
    <property type="match status" value="1"/>
</dbReference>
<name>A0A7V3KP13_UNCW3</name>
<evidence type="ECO:0000256" key="4">
    <source>
        <dbReference type="PROSITE-ProRule" id="PRU00473"/>
    </source>
</evidence>
<dbReference type="InterPro" id="IPR036737">
    <property type="entry name" value="OmpA-like_sf"/>
</dbReference>
<evidence type="ECO:0000313" key="6">
    <source>
        <dbReference type="EMBL" id="HGB36261.1"/>
    </source>
</evidence>
<evidence type="ECO:0000256" key="2">
    <source>
        <dbReference type="ARBA" id="ARBA00023136"/>
    </source>
</evidence>
<accession>A0A7V3KP13</accession>
<dbReference type="PRINTS" id="PR01021">
    <property type="entry name" value="OMPADOMAIN"/>
</dbReference>
<dbReference type="GO" id="GO:0009279">
    <property type="term" value="C:cell outer membrane"/>
    <property type="evidence" value="ECO:0007669"/>
    <property type="project" value="UniProtKB-SubCell"/>
</dbReference>
<feature type="domain" description="OmpA-like" evidence="5">
    <location>
        <begin position="679"/>
        <end position="798"/>
    </location>
</feature>
<reference evidence="6" key="1">
    <citation type="journal article" date="2020" name="mSystems">
        <title>Genome- and Community-Level Interaction Insights into Carbon Utilization and Element Cycling Functions of Hydrothermarchaeota in Hydrothermal Sediment.</title>
        <authorList>
            <person name="Zhou Z."/>
            <person name="Liu Y."/>
            <person name="Xu W."/>
            <person name="Pan J."/>
            <person name="Luo Z.H."/>
            <person name="Li M."/>
        </authorList>
    </citation>
    <scope>NUCLEOTIDE SEQUENCE [LARGE SCALE GENOMIC DNA]</scope>
    <source>
        <strain evidence="6">SpSt-754</strain>
    </source>
</reference>
<comment type="subcellular location">
    <subcellularLocation>
        <location evidence="1">Cell outer membrane</location>
    </subcellularLocation>
</comment>
<dbReference type="PANTHER" id="PTHR30329">
    <property type="entry name" value="STATOR ELEMENT OF FLAGELLAR MOTOR COMPLEX"/>
    <property type="match status" value="1"/>
</dbReference>
<comment type="caution">
    <text evidence="6">The sequence shown here is derived from an EMBL/GenBank/DDBJ whole genome shotgun (WGS) entry which is preliminary data.</text>
</comment>
<protein>
    <recommendedName>
        <fullName evidence="5">OmpA-like domain-containing protein</fullName>
    </recommendedName>
</protein>
<dbReference type="SUPFAM" id="SSF49464">
    <property type="entry name" value="Carboxypeptidase regulatory domain-like"/>
    <property type="match status" value="2"/>
</dbReference>
<sequence length="799" mass="88954">MKMKKLFVILFLVSLTWAYPIISFNGEWYGTAGHFGPYSVFHSPQNLAGKYNPSFVLMLPYLHTGLNNNLISLDFYNELAPMDTITDGFKQKVLNKIGESFELSQYSSVMPLGISIGPVGLASRVVEAAKVNLPRDLFRIGLYGVQVNNFYDFSSLEAEAISYIQNTLGFGVKEKIANKKVYFGLSGSYIVGLGYAKITSRTGRIEVSDTSMEVKDTVDFMYSTPDFVYDIKNLTVSDIFKAPGYGFSMALGSSVELTPKFTLGLTLENLVSNIKWNSDSTFTGIATISSKKFNLYDLYNADSLKEIFTDTLEGKVGSFNTKLPVILRLSGRYDFYRAPLKFYFDVEQGFKKTALSSTTPRLSLALELNTFLPVMLGATFGGGQRPNFSLGTGFQLPFMFVNAGVSNQGGIVSSAEGLSVTVAAGFRSAITQKIEGTIIDSTTGSPIIAKVKIERYDGKVKTLTTKDDGKFKVKIPWGWTKISVYAQNYTSKDTVIFVDKKEKVKTTFYLKPLVGELVVMVTDFVTGLPKAYVPVIVVDTLGHADTLLTDSSGKVSKKYLEGVYSIKIEEANYKPVYETFDLKALETVTKNYTIMPTEGEVIGKVVDAKTLSPLVSTVEIYDSTGNLVETINTSENGEFSMKLKEGLYRIKAQAEKYIPYETSFVIEGGKKTTKDIALLKKKMVFTFRNIYFEFNKADIKPESYPVLDSIAMFLKEYPNVKVEIGGHTDSRGSDAYNLKLSQARAEAVRDYLIKVHNISPDRLIAKGYGERRLVVYPEKTEEDYQMNRRVEFTILGTIE</sequence>
<dbReference type="InterPro" id="IPR006690">
    <property type="entry name" value="OMPA-like_CS"/>
</dbReference>
<dbReference type="InterPro" id="IPR006665">
    <property type="entry name" value="OmpA-like"/>
</dbReference>
<keyword evidence="3" id="KW-0998">Cell outer membrane</keyword>
<keyword evidence="2 4" id="KW-0472">Membrane</keyword>
<organism evidence="6">
    <name type="scientific">candidate division WOR-3 bacterium</name>
    <dbReference type="NCBI Taxonomy" id="2052148"/>
    <lineage>
        <taxon>Bacteria</taxon>
        <taxon>Bacteria division WOR-3</taxon>
    </lineage>
</organism>
<dbReference type="InterPro" id="IPR050330">
    <property type="entry name" value="Bact_OuterMem_StrucFunc"/>
</dbReference>
<dbReference type="PANTHER" id="PTHR30329:SF21">
    <property type="entry name" value="LIPOPROTEIN YIAD-RELATED"/>
    <property type="match status" value="1"/>
</dbReference>
<evidence type="ECO:0000256" key="1">
    <source>
        <dbReference type="ARBA" id="ARBA00004442"/>
    </source>
</evidence>
<dbReference type="PROSITE" id="PS51123">
    <property type="entry name" value="OMPA_2"/>
    <property type="match status" value="1"/>
</dbReference>
<dbReference type="EMBL" id="DTGD01000188">
    <property type="protein sequence ID" value="HGB36261.1"/>
    <property type="molecule type" value="Genomic_DNA"/>
</dbReference>
<proteinExistence type="predicted"/>
<dbReference type="Gene3D" id="2.40.160.60">
    <property type="entry name" value="Outer membrane protein transport protein (OMPP1/FadL/TodX)"/>
    <property type="match status" value="1"/>
</dbReference>
<dbReference type="Gene3D" id="2.60.40.1120">
    <property type="entry name" value="Carboxypeptidase-like, regulatory domain"/>
    <property type="match status" value="2"/>
</dbReference>
<evidence type="ECO:0000259" key="5">
    <source>
        <dbReference type="PROSITE" id="PS51123"/>
    </source>
</evidence>